<evidence type="ECO:0000313" key="4">
    <source>
        <dbReference type="Proteomes" id="UP000549250"/>
    </source>
</evidence>
<protein>
    <submittedName>
        <fullName evidence="3">Exopolysaccharide biosynthesis WecB/TagA/CpsF family protein</fullName>
    </submittedName>
</protein>
<sequence>MSSKNNTAFGIDFYTGSKAELLACIRDWIKQPYSYLVTPNMDHLARVRNEEAFRDAYDRARLRLCDSRVIMPLLNSLGVHVKEVITGSDLTLDLLKWANEDHLRIVLIGSTSAECGKLLRMYPNIKLDHYNPPMGFIKHPEEVERCLAFIREHPSDLVFYAVGTPQGEILASKVQSHERTGMGIGIGASISFATGTVKRAPKWMQEARLEWLYRTTLEPRRLGKRYLNNFMFIIPAYLRERNLKSRKAANSAKPDH</sequence>
<keyword evidence="2" id="KW-0808">Transferase</keyword>
<evidence type="ECO:0000256" key="1">
    <source>
        <dbReference type="ARBA" id="ARBA00022676"/>
    </source>
</evidence>
<dbReference type="GO" id="GO:0016758">
    <property type="term" value="F:hexosyltransferase activity"/>
    <property type="evidence" value="ECO:0007669"/>
    <property type="project" value="TreeGrafter"/>
</dbReference>
<name>A0A839T7L2_AZOMA</name>
<reference evidence="3 4" key="1">
    <citation type="submission" date="2020-08" db="EMBL/GenBank/DDBJ databases">
        <title>Genomic Encyclopedia of Type Strains, Phase III (KMG-III): the genomes of soil and plant-associated and newly described type strains.</title>
        <authorList>
            <person name="Whitman W."/>
        </authorList>
    </citation>
    <scope>NUCLEOTIDE SEQUENCE [LARGE SCALE GENOMIC DNA]</scope>
    <source>
        <strain evidence="3 4">CECT 4462</strain>
    </source>
</reference>
<dbReference type="Pfam" id="PF03808">
    <property type="entry name" value="Glyco_tran_WecG"/>
    <property type="match status" value="1"/>
</dbReference>
<comment type="caution">
    <text evidence="3">The sequence shown here is derived from an EMBL/GenBank/DDBJ whole genome shotgun (WGS) entry which is preliminary data.</text>
</comment>
<dbReference type="CDD" id="cd06533">
    <property type="entry name" value="Glyco_transf_WecG_TagA"/>
    <property type="match status" value="1"/>
</dbReference>
<dbReference type="RefSeq" id="WP_183167682.1">
    <property type="nucleotide sequence ID" value="NZ_JACHXI010000020.1"/>
</dbReference>
<dbReference type="PANTHER" id="PTHR34136:SF1">
    <property type="entry name" value="UDP-N-ACETYL-D-MANNOSAMINURONIC ACID TRANSFERASE"/>
    <property type="match status" value="1"/>
</dbReference>
<dbReference type="AlphaFoldDB" id="A0A839T7L2"/>
<evidence type="ECO:0000256" key="2">
    <source>
        <dbReference type="ARBA" id="ARBA00022679"/>
    </source>
</evidence>
<accession>A0A839T7L2</accession>
<keyword evidence="4" id="KW-1185">Reference proteome</keyword>
<proteinExistence type="predicted"/>
<dbReference type="InterPro" id="IPR004629">
    <property type="entry name" value="WecG_TagA_CpsF"/>
</dbReference>
<dbReference type="Proteomes" id="UP000549250">
    <property type="component" value="Unassembled WGS sequence"/>
</dbReference>
<evidence type="ECO:0000313" key="3">
    <source>
        <dbReference type="EMBL" id="MBB3104840.1"/>
    </source>
</evidence>
<dbReference type="PANTHER" id="PTHR34136">
    <property type="match status" value="1"/>
</dbReference>
<dbReference type="EMBL" id="JACHXI010000020">
    <property type="protein sequence ID" value="MBB3104840.1"/>
    <property type="molecule type" value="Genomic_DNA"/>
</dbReference>
<organism evidence="3 4">
    <name type="scientific">Azomonas macrocytogenes</name>
    <name type="common">Azotobacter macrocytogenes</name>
    <dbReference type="NCBI Taxonomy" id="69962"/>
    <lineage>
        <taxon>Bacteria</taxon>
        <taxon>Pseudomonadati</taxon>
        <taxon>Pseudomonadota</taxon>
        <taxon>Gammaproteobacteria</taxon>
        <taxon>Pseudomonadales</taxon>
        <taxon>Pseudomonadaceae</taxon>
        <taxon>Azomonas</taxon>
    </lineage>
</organism>
<gene>
    <name evidence="3" type="ORF">FHR87_003266</name>
</gene>
<keyword evidence="1" id="KW-0328">Glycosyltransferase</keyword>
<dbReference type="NCBIfam" id="TIGR00696">
    <property type="entry name" value="wecG_tagA_cpsF"/>
    <property type="match status" value="1"/>
</dbReference>